<feature type="region of interest" description="Disordered" evidence="1">
    <location>
        <begin position="52"/>
        <end position="85"/>
    </location>
</feature>
<sequence length="247" mass="28481">MVDDGKRESQLKYCTLLDMLADEKRCDKTVKHHLHLTECTKEKVMIMGLAARQTKRKKSQSENPSVDDGAVVNFEPDDSDSEHGDILIQIDPSDEDNREYISQARFRNESCGCKEFYGKPCSQVVSMDTVIEFREHCKELSRDELDLVMKSELCTHRRSGDLTTAKKHKQKDRERPFQEFYFVGHRVCRQTFCFAHGIEKKKLLAIAKSLDNDGLTPRVHSGKGRHVKHALGFTDTDRIKSFLQNMQ</sequence>
<protein>
    <submittedName>
        <fullName evidence="2">Uncharacterized protein</fullName>
    </submittedName>
</protein>
<dbReference type="OrthoDB" id="6152653at2759"/>
<keyword evidence="3" id="KW-1185">Reference proteome</keyword>
<name>A0A6J8BKP6_MYTCO</name>
<dbReference type="EMBL" id="CACVKT020003420">
    <property type="protein sequence ID" value="CAC5383670.1"/>
    <property type="molecule type" value="Genomic_DNA"/>
</dbReference>
<proteinExistence type="predicted"/>
<evidence type="ECO:0000313" key="3">
    <source>
        <dbReference type="Proteomes" id="UP000507470"/>
    </source>
</evidence>
<gene>
    <name evidence="2" type="ORF">MCOR_19391</name>
</gene>
<evidence type="ECO:0000313" key="2">
    <source>
        <dbReference type="EMBL" id="CAC5383670.1"/>
    </source>
</evidence>
<organism evidence="2 3">
    <name type="scientific">Mytilus coruscus</name>
    <name type="common">Sea mussel</name>
    <dbReference type="NCBI Taxonomy" id="42192"/>
    <lineage>
        <taxon>Eukaryota</taxon>
        <taxon>Metazoa</taxon>
        <taxon>Spiralia</taxon>
        <taxon>Lophotrochozoa</taxon>
        <taxon>Mollusca</taxon>
        <taxon>Bivalvia</taxon>
        <taxon>Autobranchia</taxon>
        <taxon>Pteriomorphia</taxon>
        <taxon>Mytilida</taxon>
        <taxon>Mytiloidea</taxon>
        <taxon>Mytilidae</taxon>
        <taxon>Mytilinae</taxon>
        <taxon>Mytilus</taxon>
    </lineage>
</organism>
<accession>A0A6J8BKP6</accession>
<dbReference type="AlphaFoldDB" id="A0A6J8BKP6"/>
<dbReference type="Proteomes" id="UP000507470">
    <property type="component" value="Unassembled WGS sequence"/>
</dbReference>
<reference evidence="2 3" key="1">
    <citation type="submission" date="2020-06" db="EMBL/GenBank/DDBJ databases">
        <authorList>
            <person name="Li R."/>
            <person name="Bekaert M."/>
        </authorList>
    </citation>
    <scope>NUCLEOTIDE SEQUENCE [LARGE SCALE GENOMIC DNA]</scope>
    <source>
        <strain evidence="3">wild</strain>
    </source>
</reference>
<evidence type="ECO:0000256" key="1">
    <source>
        <dbReference type="SAM" id="MobiDB-lite"/>
    </source>
</evidence>